<name>A0A836BYS5_9CHLO</name>
<dbReference type="AlphaFoldDB" id="A0A836BYS5"/>
<dbReference type="Proteomes" id="UP000612055">
    <property type="component" value="Unassembled WGS sequence"/>
</dbReference>
<feature type="compositionally biased region" description="Pro residues" evidence="1">
    <location>
        <begin position="577"/>
        <end position="591"/>
    </location>
</feature>
<feature type="region of interest" description="Disordered" evidence="1">
    <location>
        <begin position="736"/>
        <end position="759"/>
    </location>
</feature>
<protein>
    <submittedName>
        <fullName evidence="2">Uncharacterized protein</fullName>
    </submittedName>
</protein>
<comment type="caution">
    <text evidence="2">The sequence shown here is derived from an EMBL/GenBank/DDBJ whole genome shotgun (WGS) entry which is preliminary data.</text>
</comment>
<reference evidence="2" key="1">
    <citation type="journal article" date="2020" name="bioRxiv">
        <title>Comparative genomics of Chlamydomonas.</title>
        <authorList>
            <person name="Craig R.J."/>
            <person name="Hasan A.R."/>
            <person name="Ness R.W."/>
            <person name="Keightley P.D."/>
        </authorList>
    </citation>
    <scope>NUCLEOTIDE SEQUENCE</scope>
    <source>
        <strain evidence="2">CCAP 11/70</strain>
    </source>
</reference>
<evidence type="ECO:0000256" key="1">
    <source>
        <dbReference type="SAM" id="MobiDB-lite"/>
    </source>
</evidence>
<dbReference type="EMBL" id="JAEHOE010000043">
    <property type="protein sequence ID" value="KAG2492628.1"/>
    <property type="molecule type" value="Genomic_DNA"/>
</dbReference>
<proteinExistence type="predicted"/>
<feature type="compositionally biased region" description="Low complexity" evidence="1">
    <location>
        <begin position="592"/>
        <end position="621"/>
    </location>
</feature>
<sequence length="759" mass="81750">MMMTDKGLLQFILSGDTSFWSRPEVATRIGFGTAPWRCISHCAGQYYASAAECAPDCEDQVYCEPGGAALNEPNTTCCALSLLDQSYSFSHPPSASTPAWCTTYPAWGTGPRPSVCDFNAFAARGVSPPGGADDPDLAVACESLSTPTLHVTGSRFRGDTTVRVMRDGDVVATSGAVRNNVKRISLRHTPAWHLPDIDIVEPPEFSMVDELACMPLEEIYLEDIYLTPEHAQLKVSPDMTGRNGTTFDFFDPNTWPDLMRSLNGTAKSWFMLMAANLGVVRATITQSVGSLNPQLASRSHAQSVCAFSPMTELNAMRWTAKARLEWSPGLKAALNWIRYGNQTVSVTQLPGYQSPDSIQGWHYPVYDPTAGRKLLADTLQRITVKRTRDGRHPSPWASKPLITGQLPADWAQFAKLEYIDLSDEMETGQIEGPIPSTWLMMTTLKTINLTGHHNFCKDWHRLVSYQIQLFYASATGVFEYPRYYGPIDPTDKTKQYNISVYDLSGNGWQWAHCTLSAVPPAGGYVNIIAPHGKCCWDLWSQQFAARNYSMPNLDGGFSGPDDYYGAFYDRMDFCEPTSPPPPPEPPLPPHGQRPAPASARAAAARQLAPAPRSAASPSTAPELPGKMEERLAKPAPVATFTAAARASSKTSVAIAPVATPAVATETIPVPAQAALPVTEATSTFAVASKPSALAPLAALSPPVAPITLSQAPKPRAAIASSPEPGAAFSLASHPSAAIPLSPKPHASIAQPRQPSAAVP</sequence>
<evidence type="ECO:0000313" key="2">
    <source>
        <dbReference type="EMBL" id="KAG2492628.1"/>
    </source>
</evidence>
<keyword evidence="3" id="KW-1185">Reference proteome</keyword>
<gene>
    <name evidence="2" type="ORF">HYH03_009044</name>
</gene>
<evidence type="ECO:0000313" key="3">
    <source>
        <dbReference type="Proteomes" id="UP000612055"/>
    </source>
</evidence>
<feature type="region of interest" description="Disordered" evidence="1">
    <location>
        <begin position="574"/>
        <end position="624"/>
    </location>
</feature>
<dbReference type="OrthoDB" id="542338at2759"/>
<accession>A0A836BYS5</accession>
<organism evidence="2 3">
    <name type="scientific">Edaphochlamys debaryana</name>
    <dbReference type="NCBI Taxonomy" id="47281"/>
    <lineage>
        <taxon>Eukaryota</taxon>
        <taxon>Viridiplantae</taxon>
        <taxon>Chlorophyta</taxon>
        <taxon>core chlorophytes</taxon>
        <taxon>Chlorophyceae</taxon>
        <taxon>CS clade</taxon>
        <taxon>Chlamydomonadales</taxon>
        <taxon>Chlamydomonadales incertae sedis</taxon>
        <taxon>Edaphochlamys</taxon>
    </lineage>
</organism>